<keyword evidence="1" id="KW-1185">Reference proteome</keyword>
<dbReference type="AlphaFoldDB" id="A0A915KJU5"/>
<dbReference type="Proteomes" id="UP000887565">
    <property type="component" value="Unplaced"/>
</dbReference>
<protein>
    <submittedName>
        <fullName evidence="2">Uncharacterized protein</fullName>
    </submittedName>
</protein>
<organism evidence="1 2">
    <name type="scientific">Romanomermis culicivorax</name>
    <name type="common">Nematode worm</name>
    <dbReference type="NCBI Taxonomy" id="13658"/>
    <lineage>
        <taxon>Eukaryota</taxon>
        <taxon>Metazoa</taxon>
        <taxon>Ecdysozoa</taxon>
        <taxon>Nematoda</taxon>
        <taxon>Enoplea</taxon>
        <taxon>Dorylaimia</taxon>
        <taxon>Mermithida</taxon>
        <taxon>Mermithoidea</taxon>
        <taxon>Mermithidae</taxon>
        <taxon>Romanomermis</taxon>
    </lineage>
</organism>
<reference evidence="2" key="1">
    <citation type="submission" date="2022-11" db="UniProtKB">
        <authorList>
            <consortium name="WormBaseParasite"/>
        </authorList>
    </citation>
    <scope>IDENTIFICATION</scope>
</reference>
<accession>A0A915KJU5</accession>
<proteinExistence type="predicted"/>
<dbReference type="WBParaSite" id="nRc.2.0.1.t38697-RA">
    <property type="protein sequence ID" value="nRc.2.0.1.t38697-RA"/>
    <property type="gene ID" value="nRc.2.0.1.g38697"/>
</dbReference>
<sequence>MFCTYARISLKTQPQPKRIKIDLPTPFHIQVADVPMVEDLLPNQFYVHSLYGIHVNRNFVEVYGTGTSSVPARHRYHGVGTCRITIKQYTIFPGLIPGTDQTSYRPALLSVQEHLRYLHTSPQPSFFNLAKTIKISAFTALVTHDFCPLNTILPHESFLYDAIVSNAATS</sequence>
<evidence type="ECO:0000313" key="2">
    <source>
        <dbReference type="WBParaSite" id="nRc.2.0.1.t38697-RA"/>
    </source>
</evidence>
<name>A0A915KJU5_ROMCU</name>
<evidence type="ECO:0000313" key="1">
    <source>
        <dbReference type="Proteomes" id="UP000887565"/>
    </source>
</evidence>